<evidence type="ECO:0000313" key="10">
    <source>
        <dbReference type="Proteomes" id="UP000028839"/>
    </source>
</evidence>
<dbReference type="GO" id="GO:0005886">
    <property type="term" value="C:plasma membrane"/>
    <property type="evidence" value="ECO:0007669"/>
    <property type="project" value="UniProtKB-SubCell"/>
</dbReference>
<comment type="subcellular location">
    <subcellularLocation>
        <location evidence="1 7">Cell membrane</location>
        <topology evidence="1 7">Multi-pass membrane protein</topology>
    </subcellularLocation>
</comment>
<feature type="transmembrane region" description="Helical" evidence="7">
    <location>
        <begin position="257"/>
        <end position="275"/>
    </location>
</feature>
<feature type="transmembrane region" description="Helical" evidence="7">
    <location>
        <begin position="72"/>
        <end position="92"/>
    </location>
</feature>
<name>A0A0E2Z4B2_9GAMM</name>
<organism evidence="9 10">
    <name type="scientific">Nitrosococcus oceani C-27</name>
    <dbReference type="NCBI Taxonomy" id="314279"/>
    <lineage>
        <taxon>Bacteria</taxon>
        <taxon>Pseudomonadati</taxon>
        <taxon>Pseudomonadota</taxon>
        <taxon>Gammaproteobacteria</taxon>
        <taxon>Chromatiales</taxon>
        <taxon>Chromatiaceae</taxon>
        <taxon>Nitrosococcus</taxon>
    </lineage>
</organism>
<keyword evidence="2 7" id="KW-0813">Transport</keyword>
<dbReference type="OrthoDB" id="9805884at2"/>
<proteinExistence type="inferred from homology"/>
<evidence type="ECO:0000256" key="5">
    <source>
        <dbReference type="ARBA" id="ARBA00022989"/>
    </source>
</evidence>
<dbReference type="PROSITE" id="PS50928">
    <property type="entry name" value="ABC_TM1"/>
    <property type="match status" value="1"/>
</dbReference>
<keyword evidence="4 7" id="KW-0812">Transmembrane</keyword>
<dbReference type="Pfam" id="PF00528">
    <property type="entry name" value="BPD_transp_1"/>
    <property type="match status" value="1"/>
</dbReference>
<dbReference type="HOGENOM" id="CLU_028518_1_0_6"/>
<dbReference type="PANTHER" id="PTHR43386">
    <property type="entry name" value="OLIGOPEPTIDE TRANSPORT SYSTEM PERMEASE PROTEIN APPC"/>
    <property type="match status" value="1"/>
</dbReference>
<dbReference type="Gene3D" id="1.10.3720.10">
    <property type="entry name" value="MetI-like"/>
    <property type="match status" value="1"/>
</dbReference>
<feature type="transmembrane region" description="Helical" evidence="7">
    <location>
        <begin position="195"/>
        <end position="220"/>
    </location>
</feature>
<evidence type="ECO:0000256" key="2">
    <source>
        <dbReference type="ARBA" id="ARBA00022448"/>
    </source>
</evidence>
<comment type="caution">
    <text evidence="9">The sequence shown here is derived from an EMBL/GenBank/DDBJ whole genome shotgun (WGS) entry which is preliminary data.</text>
</comment>
<dbReference type="InterPro" id="IPR000515">
    <property type="entry name" value="MetI-like"/>
</dbReference>
<evidence type="ECO:0000256" key="1">
    <source>
        <dbReference type="ARBA" id="ARBA00004651"/>
    </source>
</evidence>
<dbReference type="PANTHER" id="PTHR43386:SF1">
    <property type="entry name" value="D,D-DIPEPTIDE TRANSPORT SYSTEM PERMEASE PROTEIN DDPC-RELATED"/>
    <property type="match status" value="1"/>
</dbReference>
<evidence type="ECO:0000259" key="8">
    <source>
        <dbReference type="PROSITE" id="PS50928"/>
    </source>
</evidence>
<keyword evidence="6 7" id="KW-0472">Membrane</keyword>
<evidence type="ECO:0000256" key="4">
    <source>
        <dbReference type="ARBA" id="ARBA00022692"/>
    </source>
</evidence>
<dbReference type="SUPFAM" id="SSF161098">
    <property type="entry name" value="MetI-like"/>
    <property type="match status" value="1"/>
</dbReference>
<evidence type="ECO:0000313" key="9">
    <source>
        <dbReference type="EMBL" id="KFI18350.1"/>
    </source>
</evidence>
<keyword evidence="5 7" id="KW-1133">Transmembrane helix</keyword>
<dbReference type="InterPro" id="IPR050366">
    <property type="entry name" value="BP-dependent_transpt_permease"/>
</dbReference>
<feature type="transmembrane region" description="Helical" evidence="7">
    <location>
        <begin position="360"/>
        <end position="380"/>
    </location>
</feature>
<dbReference type="AlphaFoldDB" id="A0A0E2Z4B2"/>
<sequence>MSRAASSPPPPRRGQSYMAQVTRQVLTQWGARLGLAWIGLLGILAVFAPFLASSHPLLLSQDGQMDSPLLRYLSPADVTLLALFFTALILALARASFRAWLGGVGSMLILAGVLSTALVQPPALAIYEQYRQQEAAGDYDWVLYAPIPYSPKDYQRDRGETGLQPPLASPQANHWFGTGENGADVLARMIHASRIALGIGFVATSIALLLGILIGGLMGYLSGVVDIIGMRLVEIFEAVPTLFLLLTFVAFFERSLYLLMVIIGLTSWSGYARYVRAEFLRLRQQDFVQAALACGLPLRSILFRHMLPNGIGPILVAASFGVASAILAEAVLSFLGLGLVDDPSWGQMLNQAVKSSTFNWWMAAFPGGAIFFTVFAYNLIGEALRDAIDPYLKKS</sequence>
<dbReference type="GO" id="GO:0055085">
    <property type="term" value="P:transmembrane transport"/>
    <property type="evidence" value="ECO:0007669"/>
    <property type="project" value="InterPro"/>
</dbReference>
<feature type="transmembrane region" description="Helical" evidence="7">
    <location>
        <begin position="33"/>
        <end position="52"/>
    </location>
</feature>
<dbReference type="CDD" id="cd06261">
    <property type="entry name" value="TM_PBP2"/>
    <property type="match status" value="1"/>
</dbReference>
<evidence type="ECO:0000256" key="7">
    <source>
        <dbReference type="RuleBase" id="RU363032"/>
    </source>
</evidence>
<accession>A0A0E2Z4B2</accession>
<protein>
    <submittedName>
        <fullName evidence="9">ABC transporter permease</fullName>
    </submittedName>
</protein>
<evidence type="ECO:0000256" key="3">
    <source>
        <dbReference type="ARBA" id="ARBA00022475"/>
    </source>
</evidence>
<comment type="similarity">
    <text evidence="7">Belongs to the binding-protein-dependent transport system permease family.</text>
</comment>
<dbReference type="InterPro" id="IPR035906">
    <property type="entry name" value="MetI-like_sf"/>
</dbReference>
<keyword evidence="3" id="KW-1003">Cell membrane</keyword>
<feature type="transmembrane region" description="Helical" evidence="7">
    <location>
        <begin position="99"/>
        <end position="119"/>
    </location>
</feature>
<dbReference type="EMBL" id="JPGN01000084">
    <property type="protein sequence ID" value="KFI18350.1"/>
    <property type="molecule type" value="Genomic_DNA"/>
</dbReference>
<gene>
    <name evidence="9" type="ORF">IB75_14725</name>
</gene>
<reference evidence="9 10" key="1">
    <citation type="submission" date="2014-07" db="EMBL/GenBank/DDBJ databases">
        <title>Comparative analysis of Nitrosococcus oceani genome inventories of strains from Pacific and Atlantic gyres.</title>
        <authorList>
            <person name="Lim C.K."/>
            <person name="Wang L."/>
            <person name="Sayavedra-Soto L.A."/>
            <person name="Klotz M.G."/>
        </authorList>
    </citation>
    <scope>NUCLEOTIDE SEQUENCE [LARGE SCALE GENOMIC DNA]</scope>
    <source>
        <strain evidence="9 10">C-27</strain>
    </source>
</reference>
<evidence type="ECO:0000256" key="6">
    <source>
        <dbReference type="ARBA" id="ARBA00023136"/>
    </source>
</evidence>
<feature type="domain" description="ABC transmembrane type-1" evidence="8">
    <location>
        <begin position="193"/>
        <end position="381"/>
    </location>
</feature>
<feature type="transmembrane region" description="Helical" evidence="7">
    <location>
        <begin position="232"/>
        <end position="251"/>
    </location>
</feature>
<dbReference type="Proteomes" id="UP000028839">
    <property type="component" value="Unassembled WGS sequence"/>
</dbReference>
<feature type="transmembrane region" description="Helical" evidence="7">
    <location>
        <begin position="314"/>
        <end position="340"/>
    </location>
</feature>